<comment type="caution">
    <text evidence="1">The sequence shown here is derived from an EMBL/GenBank/DDBJ whole genome shotgun (WGS) entry which is preliminary data.</text>
</comment>
<protein>
    <recommendedName>
        <fullName evidence="3">Zinc/iron-chelating domain-containing protein</fullName>
    </recommendedName>
</protein>
<accession>A0ABU0HJ82</accession>
<evidence type="ECO:0008006" key="3">
    <source>
        <dbReference type="Google" id="ProtNLM"/>
    </source>
</evidence>
<dbReference type="Proteomes" id="UP001236369">
    <property type="component" value="Unassembled WGS sequence"/>
</dbReference>
<gene>
    <name evidence="1" type="ORF">QO016_001879</name>
</gene>
<dbReference type="EMBL" id="JAUSVV010000003">
    <property type="protein sequence ID" value="MDQ0442385.1"/>
    <property type="molecule type" value="Genomic_DNA"/>
</dbReference>
<dbReference type="RefSeq" id="WP_238248063.1">
    <property type="nucleotide sequence ID" value="NZ_BPQX01000015.1"/>
</dbReference>
<evidence type="ECO:0000313" key="1">
    <source>
        <dbReference type="EMBL" id="MDQ0442385.1"/>
    </source>
</evidence>
<proteinExistence type="predicted"/>
<dbReference type="PANTHER" id="PTHR36931">
    <property type="entry name" value="UPF0153 PROTEIN YEIW"/>
    <property type="match status" value="1"/>
</dbReference>
<sequence>MLSPEQIVAQPAPGRACGTCTLCCKVYDVPAVDSVAGQWCRHTVSGRGCAIHATRPDHCRAFHCLWMTEGWLGPEWKPEKAKMVLSLDPVTRNMNVQVDPGQANAWRREPYYGQLRRWAVASAPQKRHVLVHVNKTTTVVLPDREVALGVVAPDERIVTRERMTPQGLTFEFEKVRQVAQAT</sequence>
<keyword evidence="2" id="KW-1185">Reference proteome</keyword>
<organism evidence="1 2">
    <name type="scientific">Methylobacterium persicinum</name>
    <dbReference type="NCBI Taxonomy" id="374426"/>
    <lineage>
        <taxon>Bacteria</taxon>
        <taxon>Pseudomonadati</taxon>
        <taxon>Pseudomonadota</taxon>
        <taxon>Alphaproteobacteria</taxon>
        <taxon>Hyphomicrobiales</taxon>
        <taxon>Methylobacteriaceae</taxon>
        <taxon>Methylobacterium</taxon>
    </lineage>
</organism>
<dbReference type="PANTHER" id="PTHR36931:SF1">
    <property type="entry name" value="UPF0153 PROTEIN YEIW"/>
    <property type="match status" value="1"/>
</dbReference>
<evidence type="ECO:0000313" key="2">
    <source>
        <dbReference type="Proteomes" id="UP001236369"/>
    </source>
</evidence>
<reference evidence="1 2" key="1">
    <citation type="submission" date="2023-07" db="EMBL/GenBank/DDBJ databases">
        <title>Genomic Encyclopedia of Type Strains, Phase IV (KMG-IV): sequencing the most valuable type-strain genomes for metagenomic binning, comparative biology and taxonomic classification.</title>
        <authorList>
            <person name="Goeker M."/>
        </authorList>
    </citation>
    <scope>NUCLEOTIDE SEQUENCE [LARGE SCALE GENOMIC DNA]</scope>
    <source>
        <strain evidence="1 2">DSM 19562</strain>
    </source>
</reference>
<dbReference type="InterPro" id="IPR052572">
    <property type="entry name" value="UPF0153_domain"/>
</dbReference>
<name>A0ABU0HJ82_9HYPH</name>